<gene>
    <name evidence="2" type="ORF">OJ962_21615</name>
</gene>
<accession>A0ABT4RNM9</accession>
<feature type="domain" description="N-acetyltransferase" evidence="1">
    <location>
        <begin position="25"/>
        <end position="181"/>
    </location>
</feature>
<organism evidence="2 3">
    <name type="scientific">Solirubrobacter deserti</name>
    <dbReference type="NCBI Taxonomy" id="2282478"/>
    <lineage>
        <taxon>Bacteria</taxon>
        <taxon>Bacillati</taxon>
        <taxon>Actinomycetota</taxon>
        <taxon>Thermoleophilia</taxon>
        <taxon>Solirubrobacterales</taxon>
        <taxon>Solirubrobacteraceae</taxon>
        <taxon>Solirubrobacter</taxon>
    </lineage>
</organism>
<comment type="caution">
    <text evidence="2">The sequence shown here is derived from an EMBL/GenBank/DDBJ whole genome shotgun (WGS) entry which is preliminary data.</text>
</comment>
<protein>
    <submittedName>
        <fullName evidence="2">GNAT family N-acetyltransferase</fullName>
    </submittedName>
</protein>
<dbReference type="SUPFAM" id="SSF55729">
    <property type="entry name" value="Acyl-CoA N-acyltransferases (Nat)"/>
    <property type="match status" value="1"/>
</dbReference>
<name>A0ABT4RNM9_9ACTN</name>
<dbReference type="InterPro" id="IPR051908">
    <property type="entry name" value="Ribosomal_N-acetyltransferase"/>
</dbReference>
<dbReference type="RefSeq" id="WP_270006587.1">
    <property type="nucleotide sequence ID" value="NZ_JAPCID010000033.1"/>
</dbReference>
<dbReference type="PROSITE" id="PS51186">
    <property type="entry name" value="GNAT"/>
    <property type="match status" value="1"/>
</dbReference>
<dbReference type="Proteomes" id="UP001147700">
    <property type="component" value="Unassembled WGS sequence"/>
</dbReference>
<keyword evidence="3" id="KW-1185">Reference proteome</keyword>
<evidence type="ECO:0000313" key="3">
    <source>
        <dbReference type="Proteomes" id="UP001147700"/>
    </source>
</evidence>
<sequence length="203" mass="22092">MTMDTPLPVLRGERIALRVFCLRDAGFLLAAANDADYQRAAFASAVVPLAPAEIERRLREGHRSPLTGAYGGFELAVTPVNDPPSPIGVAGLYRVDRDNGNAEIGASIIAPEQRGQGLGFETHVLLIDYAFEHLGLHRVYAHVKSSNAPALALCDRLGFRVEGTLRQHRRLADGWLDLRVFGVLRDEWRPRTCPTGDGGPCVG</sequence>
<dbReference type="InterPro" id="IPR000182">
    <property type="entry name" value="GNAT_dom"/>
</dbReference>
<dbReference type="EMBL" id="JAPCID010000033">
    <property type="protein sequence ID" value="MDA0140116.1"/>
    <property type="molecule type" value="Genomic_DNA"/>
</dbReference>
<evidence type="ECO:0000313" key="2">
    <source>
        <dbReference type="EMBL" id="MDA0140116.1"/>
    </source>
</evidence>
<dbReference type="InterPro" id="IPR016181">
    <property type="entry name" value="Acyl_CoA_acyltransferase"/>
</dbReference>
<dbReference type="Gene3D" id="3.40.630.30">
    <property type="match status" value="1"/>
</dbReference>
<dbReference type="CDD" id="cd04301">
    <property type="entry name" value="NAT_SF"/>
    <property type="match status" value="1"/>
</dbReference>
<dbReference type="PANTHER" id="PTHR43441:SF2">
    <property type="entry name" value="FAMILY ACETYLTRANSFERASE, PUTATIVE (AFU_ORTHOLOGUE AFUA_7G00850)-RELATED"/>
    <property type="match status" value="1"/>
</dbReference>
<evidence type="ECO:0000259" key="1">
    <source>
        <dbReference type="PROSITE" id="PS51186"/>
    </source>
</evidence>
<reference evidence="2" key="1">
    <citation type="submission" date="2022-10" db="EMBL/GenBank/DDBJ databases">
        <title>The WGS of Solirubrobacter sp. CPCC 204708.</title>
        <authorList>
            <person name="Jiang Z."/>
        </authorList>
    </citation>
    <scope>NUCLEOTIDE SEQUENCE</scope>
    <source>
        <strain evidence="2">CPCC 204708</strain>
    </source>
</reference>
<proteinExistence type="predicted"/>
<dbReference type="Pfam" id="PF13302">
    <property type="entry name" value="Acetyltransf_3"/>
    <property type="match status" value="1"/>
</dbReference>
<dbReference type="PANTHER" id="PTHR43441">
    <property type="entry name" value="RIBOSOMAL-PROTEIN-SERINE ACETYLTRANSFERASE"/>
    <property type="match status" value="1"/>
</dbReference>